<accession>A0A7C9CRM4</accession>
<dbReference type="EMBL" id="GISG01043951">
    <property type="protein sequence ID" value="MBA4623647.1"/>
    <property type="molecule type" value="Transcribed_RNA"/>
</dbReference>
<sequence>MEEGDEALNQPGFDDLNTDAVSPVRKGKAIKSQVDLSGKRVTRSQAKQSNCNLNRIASGVEVREGSPLGSERTTDSILKIAKESLEVGELLGIKVIANKENALKRITKKP</sequence>
<reference evidence="2" key="1">
    <citation type="journal article" date="2013" name="J. Plant Res.">
        <title>Effect of fungi and light on seed germination of three Opuntia species from semiarid lands of central Mexico.</title>
        <authorList>
            <person name="Delgado-Sanchez P."/>
            <person name="Jimenez-Bremont J.F."/>
            <person name="Guerrero-Gonzalez Mde L."/>
            <person name="Flores J."/>
        </authorList>
    </citation>
    <scope>NUCLEOTIDE SEQUENCE</scope>
    <source>
        <tissue evidence="2">Cladode</tissue>
    </source>
</reference>
<protein>
    <submittedName>
        <fullName evidence="2">Uncharacterized protein</fullName>
    </submittedName>
</protein>
<feature type="region of interest" description="Disordered" evidence="1">
    <location>
        <begin position="1"/>
        <end position="22"/>
    </location>
</feature>
<dbReference type="AlphaFoldDB" id="A0A7C9CRM4"/>
<evidence type="ECO:0000313" key="2">
    <source>
        <dbReference type="EMBL" id="MBA4623647.1"/>
    </source>
</evidence>
<organism evidence="2">
    <name type="scientific">Opuntia streptacantha</name>
    <name type="common">Prickly pear cactus</name>
    <name type="synonym">Opuntia cardona</name>
    <dbReference type="NCBI Taxonomy" id="393608"/>
    <lineage>
        <taxon>Eukaryota</taxon>
        <taxon>Viridiplantae</taxon>
        <taxon>Streptophyta</taxon>
        <taxon>Embryophyta</taxon>
        <taxon>Tracheophyta</taxon>
        <taxon>Spermatophyta</taxon>
        <taxon>Magnoliopsida</taxon>
        <taxon>eudicotyledons</taxon>
        <taxon>Gunneridae</taxon>
        <taxon>Pentapetalae</taxon>
        <taxon>Caryophyllales</taxon>
        <taxon>Cactineae</taxon>
        <taxon>Cactaceae</taxon>
        <taxon>Opuntioideae</taxon>
        <taxon>Opuntia</taxon>
    </lineage>
</organism>
<evidence type="ECO:0000256" key="1">
    <source>
        <dbReference type="SAM" id="MobiDB-lite"/>
    </source>
</evidence>
<proteinExistence type="predicted"/>
<name>A0A7C9CRM4_OPUST</name>
<reference evidence="2" key="2">
    <citation type="submission" date="2020-07" db="EMBL/GenBank/DDBJ databases">
        <authorList>
            <person name="Vera ALvarez R."/>
            <person name="Arias-Moreno D.M."/>
            <person name="Jimenez-Jacinto V."/>
            <person name="Jimenez-Bremont J.F."/>
            <person name="Swaminathan K."/>
            <person name="Moose S.P."/>
            <person name="Guerrero-Gonzalez M.L."/>
            <person name="Marino-Ramirez L."/>
            <person name="Landsman D."/>
            <person name="Rodriguez-Kessler M."/>
            <person name="Delgado-Sanchez P."/>
        </authorList>
    </citation>
    <scope>NUCLEOTIDE SEQUENCE</scope>
    <source>
        <tissue evidence="2">Cladode</tissue>
    </source>
</reference>